<dbReference type="InterPro" id="IPR029056">
    <property type="entry name" value="Ribokinase-like"/>
</dbReference>
<evidence type="ECO:0000256" key="12">
    <source>
        <dbReference type="HAMAP-Rule" id="MF_01987"/>
    </source>
</evidence>
<dbReference type="Proteomes" id="UP001525890">
    <property type="component" value="Unassembled WGS sequence"/>
</dbReference>
<feature type="domain" description="Carbohydrate kinase PfkB" evidence="13">
    <location>
        <begin position="2"/>
        <end position="293"/>
    </location>
</feature>
<keyword evidence="10 12" id="KW-0630">Potassium</keyword>
<evidence type="ECO:0000313" key="15">
    <source>
        <dbReference type="Proteomes" id="UP001525890"/>
    </source>
</evidence>
<evidence type="ECO:0000256" key="8">
    <source>
        <dbReference type="ARBA" id="ARBA00022840"/>
    </source>
</evidence>
<evidence type="ECO:0000256" key="6">
    <source>
        <dbReference type="ARBA" id="ARBA00022741"/>
    </source>
</evidence>
<feature type="binding site" evidence="12">
    <location>
        <begin position="250"/>
        <end position="251"/>
    </location>
    <ligand>
        <name>ATP</name>
        <dbReference type="ChEBI" id="CHEBI:30616"/>
    </ligand>
</feature>
<organism evidence="14 15">
    <name type="scientific">Laspinema palackyanum D2a</name>
    <dbReference type="NCBI Taxonomy" id="2953684"/>
    <lineage>
        <taxon>Bacteria</taxon>
        <taxon>Bacillati</taxon>
        <taxon>Cyanobacteriota</taxon>
        <taxon>Cyanophyceae</taxon>
        <taxon>Oscillatoriophycideae</taxon>
        <taxon>Oscillatoriales</taxon>
        <taxon>Laspinemataceae</taxon>
        <taxon>Laspinema</taxon>
        <taxon>Laspinema palackyanum</taxon>
    </lineage>
</organism>
<keyword evidence="8 12" id="KW-0067">ATP-binding</keyword>
<evidence type="ECO:0000256" key="2">
    <source>
        <dbReference type="ARBA" id="ARBA00012035"/>
    </source>
</evidence>
<keyword evidence="15" id="KW-1185">Reference proteome</keyword>
<feature type="binding site" evidence="12">
    <location>
        <position position="284"/>
    </location>
    <ligand>
        <name>K(+)</name>
        <dbReference type="ChEBI" id="CHEBI:29103"/>
    </ligand>
</feature>
<comment type="activity regulation">
    <text evidence="12">Activated by a monovalent cation that binds near, but not in, the active site. The most likely occupant of the site in vivo is potassium. Ion binding induces a conformational change that may alter substrate affinity.</text>
</comment>
<keyword evidence="11 12" id="KW-0119">Carbohydrate metabolism</keyword>
<dbReference type="PANTHER" id="PTHR10584">
    <property type="entry name" value="SUGAR KINASE"/>
    <property type="match status" value="1"/>
</dbReference>
<name>A0ABT2MNE2_9CYAN</name>
<feature type="binding site" evidence="12">
    <location>
        <position position="247"/>
    </location>
    <ligand>
        <name>K(+)</name>
        <dbReference type="ChEBI" id="CHEBI:29103"/>
    </ligand>
</feature>
<comment type="subcellular location">
    <subcellularLocation>
        <location evidence="12">Cytoplasm</location>
    </subcellularLocation>
</comment>
<evidence type="ECO:0000256" key="1">
    <source>
        <dbReference type="ARBA" id="ARBA00005380"/>
    </source>
</evidence>
<comment type="subunit">
    <text evidence="12">Homodimer.</text>
</comment>
<dbReference type="InterPro" id="IPR017583">
    <property type="entry name" value="Tagatose/fructose_Pkinase"/>
</dbReference>
<dbReference type="PIRSF" id="PIRSF000535">
    <property type="entry name" value="1PFK/6PFK/LacC"/>
    <property type="match status" value="1"/>
</dbReference>
<keyword evidence="7 12" id="KW-0418">Kinase</keyword>
<keyword evidence="4 12" id="KW-0808">Transferase</keyword>
<comment type="pathway">
    <text evidence="12">Carbohydrate metabolism; D-ribose degradation; D-ribose 5-phosphate from beta-D-ribopyranose: step 2/2.</text>
</comment>
<comment type="catalytic activity">
    <reaction evidence="12">
        <text>D-ribose + ATP = D-ribose 5-phosphate + ADP + H(+)</text>
        <dbReference type="Rhea" id="RHEA:13697"/>
        <dbReference type="ChEBI" id="CHEBI:15378"/>
        <dbReference type="ChEBI" id="CHEBI:30616"/>
        <dbReference type="ChEBI" id="CHEBI:47013"/>
        <dbReference type="ChEBI" id="CHEBI:78346"/>
        <dbReference type="ChEBI" id="CHEBI:456216"/>
        <dbReference type="EC" id="2.7.1.15"/>
    </reaction>
</comment>
<comment type="caution">
    <text evidence="14">The sequence shown here is derived from an EMBL/GenBank/DDBJ whole genome shotgun (WGS) entry which is preliminary data.</text>
</comment>
<feature type="binding site" evidence="12">
    <location>
        <position position="251"/>
    </location>
    <ligand>
        <name>substrate</name>
    </ligand>
</feature>
<dbReference type="Pfam" id="PF00294">
    <property type="entry name" value="PfkB"/>
    <property type="match status" value="1"/>
</dbReference>
<evidence type="ECO:0000256" key="9">
    <source>
        <dbReference type="ARBA" id="ARBA00022842"/>
    </source>
</evidence>
<keyword evidence="12" id="KW-0963">Cytoplasm</keyword>
<feature type="binding site" evidence="12">
    <location>
        <begin position="38"/>
        <end position="42"/>
    </location>
    <ligand>
        <name>substrate</name>
    </ligand>
</feature>
<dbReference type="CDD" id="cd01174">
    <property type="entry name" value="ribokinase"/>
    <property type="match status" value="1"/>
</dbReference>
<keyword evidence="6 12" id="KW-0547">Nucleotide-binding</keyword>
<feature type="binding site" evidence="12">
    <location>
        <begin position="10"/>
        <end position="12"/>
    </location>
    <ligand>
        <name>substrate</name>
    </ligand>
</feature>
<protein>
    <recommendedName>
        <fullName evidence="3 12">Ribokinase</fullName>
        <shortName evidence="12">RK</shortName>
        <ecNumber evidence="2 12">2.7.1.15</ecNumber>
    </recommendedName>
</protein>
<dbReference type="GO" id="GO:0004747">
    <property type="term" value="F:ribokinase activity"/>
    <property type="evidence" value="ECO:0007669"/>
    <property type="project" value="UniProtKB-EC"/>
</dbReference>
<feature type="binding site" evidence="12">
    <location>
        <position position="281"/>
    </location>
    <ligand>
        <name>K(+)</name>
        <dbReference type="ChEBI" id="CHEBI:29103"/>
    </ligand>
</feature>
<dbReference type="InterPro" id="IPR011611">
    <property type="entry name" value="PfkB_dom"/>
</dbReference>
<feature type="binding site" evidence="12">
    <location>
        <position position="139"/>
    </location>
    <ligand>
        <name>substrate</name>
    </ligand>
</feature>
<dbReference type="PRINTS" id="PR00990">
    <property type="entry name" value="RIBOKINASE"/>
</dbReference>
<dbReference type="HAMAP" id="MF_01987">
    <property type="entry name" value="Ribokinase"/>
    <property type="match status" value="1"/>
</dbReference>
<feature type="binding site" evidence="12">
    <location>
        <position position="183"/>
    </location>
    <ligand>
        <name>ATP</name>
        <dbReference type="ChEBI" id="CHEBI:30616"/>
    </ligand>
</feature>
<proteinExistence type="inferred from homology"/>
<keyword evidence="9 12" id="KW-0460">Magnesium</keyword>
<evidence type="ECO:0000259" key="13">
    <source>
        <dbReference type="Pfam" id="PF00294"/>
    </source>
</evidence>
<dbReference type="SUPFAM" id="SSF53613">
    <property type="entry name" value="Ribokinase-like"/>
    <property type="match status" value="1"/>
</dbReference>
<reference evidence="14 15" key="1">
    <citation type="journal article" date="2022" name="Front. Microbiol.">
        <title>High genomic differentiation and limited gene flow indicate recent cryptic speciation within the genus Laspinema (cyanobacteria).</title>
        <authorList>
            <person name="Stanojkovic A."/>
            <person name="Skoupy S."/>
            <person name="Skaloud P."/>
            <person name="Dvorak P."/>
        </authorList>
    </citation>
    <scope>NUCLEOTIDE SEQUENCE [LARGE SCALE GENOMIC DNA]</scope>
    <source>
        <strain evidence="14 15">D2a</strain>
    </source>
</reference>
<evidence type="ECO:0000256" key="10">
    <source>
        <dbReference type="ARBA" id="ARBA00022958"/>
    </source>
</evidence>
<dbReference type="PROSITE" id="PS00584">
    <property type="entry name" value="PFKB_KINASES_2"/>
    <property type="match status" value="1"/>
</dbReference>
<dbReference type="EMBL" id="JAMXFF010000009">
    <property type="protein sequence ID" value="MCT7966248.1"/>
    <property type="molecule type" value="Genomic_DNA"/>
</dbReference>
<gene>
    <name evidence="12 14" type="primary">rbsK</name>
    <name evidence="14" type="ORF">NG799_07865</name>
</gene>
<dbReference type="RefSeq" id="WP_368005897.1">
    <property type="nucleotide sequence ID" value="NZ_JAMXFF010000009.1"/>
</dbReference>
<dbReference type="InterPro" id="IPR002173">
    <property type="entry name" value="Carboh/pur_kinase_PfkB_CS"/>
</dbReference>
<comment type="function">
    <text evidence="12">Catalyzes the phosphorylation of ribose at O-5 in a reaction requiring ATP and magnesium. The resulting D-ribose-5-phosphate can then be used either for sythesis of nucleotides, histidine, and tryptophan, or as a component of the pentose phosphate pathway.</text>
</comment>
<dbReference type="EC" id="2.7.1.15" evidence="2 12"/>
<accession>A0ABT2MNE2</accession>
<evidence type="ECO:0000256" key="7">
    <source>
        <dbReference type="ARBA" id="ARBA00022777"/>
    </source>
</evidence>
<comment type="similarity">
    <text evidence="12">Belongs to the carbohydrate kinase PfkB family. Ribokinase subfamily.</text>
</comment>
<dbReference type="InterPro" id="IPR011877">
    <property type="entry name" value="Ribokinase"/>
</dbReference>
<evidence type="ECO:0000256" key="5">
    <source>
        <dbReference type="ARBA" id="ARBA00022723"/>
    </source>
</evidence>
<evidence type="ECO:0000256" key="3">
    <source>
        <dbReference type="ARBA" id="ARBA00016943"/>
    </source>
</evidence>
<evidence type="ECO:0000313" key="14">
    <source>
        <dbReference type="EMBL" id="MCT7966248.1"/>
    </source>
</evidence>
<keyword evidence="5 12" id="KW-0479">Metal-binding</keyword>
<sequence length="309" mass="32183">MNILVFGSINLDLVTRTHRLPKPGETLGGISFFTASGGKGANQAVAAAKLGMITWMIGRVGGDSFGQELLESLQQSGVKCDRIFIDESTPSGIATIAVEDTGENTIIIVPGANDRLDESDCDRLTDLLPDAAALLLQLEIPLSSVLAAAKKAQNAGVPVILDPAPARELPPELYSLIDIITPNETELSILTGIAVKDVETAREAITELQNRGVKTAIAKLGAKGVLCARGEEQFFIPAFEVEAVDTVAAGDAFNGALAVAIAQGLSLRDAVVWGAAAGALAVTKPGAQSALPSRLTFEEFLREGKIKAG</sequence>
<comment type="cofactor">
    <cofactor evidence="12">
        <name>Mg(2+)</name>
        <dbReference type="ChEBI" id="CHEBI:18420"/>
    </cofactor>
    <text evidence="12">Requires a divalent cation, most likely magnesium in vivo, as an electrophilic catalyst to aid phosphoryl group transfer. It is the chelate of the metal and the nucleotide that is the actual substrate.</text>
</comment>
<feature type="binding site" evidence="12">
    <location>
        <position position="286"/>
    </location>
    <ligand>
        <name>K(+)</name>
        <dbReference type="ChEBI" id="CHEBI:29103"/>
    </ligand>
</feature>
<evidence type="ECO:0000256" key="11">
    <source>
        <dbReference type="ARBA" id="ARBA00023277"/>
    </source>
</evidence>
<dbReference type="InterPro" id="IPR002139">
    <property type="entry name" value="Ribo/fructo_kinase"/>
</dbReference>
<comment type="similarity">
    <text evidence="1">Belongs to the carbohydrate kinase pfkB family.</text>
</comment>
<dbReference type="Gene3D" id="3.40.1190.20">
    <property type="match status" value="1"/>
</dbReference>
<comment type="caution">
    <text evidence="12">Lacks conserved residue(s) required for the propagation of feature annotation.</text>
</comment>
<feature type="active site" description="Proton acceptor" evidence="12">
    <location>
        <position position="251"/>
    </location>
</feature>
<feature type="binding site" evidence="12">
    <location>
        <begin position="219"/>
        <end position="224"/>
    </location>
    <ligand>
        <name>ATP</name>
        <dbReference type="ChEBI" id="CHEBI:30616"/>
    </ligand>
</feature>
<dbReference type="NCBIfam" id="TIGR02152">
    <property type="entry name" value="D_ribokin_bact"/>
    <property type="match status" value="1"/>
</dbReference>
<dbReference type="PANTHER" id="PTHR10584:SF166">
    <property type="entry name" value="RIBOKINASE"/>
    <property type="match status" value="1"/>
</dbReference>
<evidence type="ECO:0000256" key="4">
    <source>
        <dbReference type="ARBA" id="ARBA00022679"/>
    </source>
</evidence>
<feature type="binding site" evidence="12">
    <location>
        <position position="245"/>
    </location>
    <ligand>
        <name>K(+)</name>
        <dbReference type="ChEBI" id="CHEBI:29103"/>
    </ligand>
</feature>